<dbReference type="OrthoDB" id="9930691at2"/>
<dbReference type="Proteomes" id="UP000798488">
    <property type="component" value="Unassembled WGS sequence"/>
</dbReference>
<protein>
    <submittedName>
        <fullName evidence="1">Uncharacterized protein</fullName>
    </submittedName>
</protein>
<gene>
    <name evidence="1" type="ORF">SPSYN_02006</name>
</gene>
<accession>A0A9D3AXV7</accession>
<organism evidence="1 2">
    <name type="scientific">Sporotomaculum syntrophicum</name>
    <dbReference type="NCBI Taxonomy" id="182264"/>
    <lineage>
        <taxon>Bacteria</taxon>
        <taxon>Bacillati</taxon>
        <taxon>Bacillota</taxon>
        <taxon>Clostridia</taxon>
        <taxon>Eubacteriales</taxon>
        <taxon>Desulfallaceae</taxon>
        <taxon>Sporotomaculum</taxon>
    </lineage>
</organism>
<evidence type="ECO:0000313" key="1">
    <source>
        <dbReference type="EMBL" id="KAF1084836.1"/>
    </source>
</evidence>
<proteinExistence type="predicted"/>
<dbReference type="RefSeq" id="WP_161822333.1">
    <property type="nucleotide sequence ID" value="NZ_LSRS01000004.1"/>
</dbReference>
<dbReference type="AlphaFoldDB" id="A0A9D3AXV7"/>
<keyword evidence="2" id="KW-1185">Reference proteome</keyword>
<dbReference type="EMBL" id="LSRS01000004">
    <property type="protein sequence ID" value="KAF1084836.1"/>
    <property type="molecule type" value="Genomic_DNA"/>
</dbReference>
<sequence>MNETFEKIYREICNSICTKCELAAKLQMQDASYPKGKIDGLHEALFTVALYMEVDQETLNELRALEGF</sequence>
<reference evidence="1" key="1">
    <citation type="submission" date="2016-02" db="EMBL/GenBank/DDBJ databases">
        <title>Draft Genome Sequence of Sporotomaculum syntrophicum Strain FB, a Syntrophic Benzoate Degrader.</title>
        <authorList>
            <person name="Nobu M.K."/>
            <person name="Narihiro T."/>
            <person name="Qiu Y.-L."/>
            <person name="Ohashi A."/>
            <person name="Liu W.-T."/>
            <person name="Yuji S."/>
        </authorList>
    </citation>
    <scope>NUCLEOTIDE SEQUENCE</scope>
    <source>
        <strain evidence="1">FB</strain>
    </source>
</reference>
<evidence type="ECO:0000313" key="2">
    <source>
        <dbReference type="Proteomes" id="UP000798488"/>
    </source>
</evidence>
<name>A0A9D3AXV7_9FIRM</name>
<comment type="caution">
    <text evidence="1">The sequence shown here is derived from an EMBL/GenBank/DDBJ whole genome shotgun (WGS) entry which is preliminary data.</text>
</comment>